<protein>
    <submittedName>
        <fullName evidence="11">Cytochrome P450</fullName>
    </submittedName>
</protein>
<keyword evidence="4 8" id="KW-0560">Oxidoreductase</keyword>
<dbReference type="Gene3D" id="1.10.630.10">
    <property type="entry name" value="Cytochrome P450"/>
    <property type="match status" value="1"/>
</dbReference>
<dbReference type="GO" id="GO:0005506">
    <property type="term" value="F:iron ion binding"/>
    <property type="evidence" value="ECO:0007669"/>
    <property type="project" value="InterPro"/>
</dbReference>
<dbReference type="GO" id="GO:0005737">
    <property type="term" value="C:cytoplasm"/>
    <property type="evidence" value="ECO:0007669"/>
    <property type="project" value="TreeGrafter"/>
</dbReference>
<feature type="binding site" description="axial binding residue" evidence="7">
    <location>
        <position position="446"/>
    </location>
    <ligand>
        <name>heme</name>
        <dbReference type="ChEBI" id="CHEBI:30413"/>
    </ligand>
    <ligandPart>
        <name>Fe</name>
        <dbReference type="ChEBI" id="CHEBI:18248"/>
    </ligandPart>
</feature>
<dbReference type="GO" id="GO:0006082">
    <property type="term" value="P:organic acid metabolic process"/>
    <property type="evidence" value="ECO:0007669"/>
    <property type="project" value="TreeGrafter"/>
</dbReference>
<keyword evidence="10" id="KW-1185">Reference proteome</keyword>
<dbReference type="PANTHER" id="PTHR24300:SF369">
    <property type="entry name" value="CYTOCHROME P450 FAMILY"/>
    <property type="match status" value="1"/>
</dbReference>
<evidence type="ECO:0000256" key="8">
    <source>
        <dbReference type="RuleBase" id="RU000461"/>
    </source>
</evidence>
<feature type="coiled-coil region" evidence="9">
    <location>
        <begin position="144"/>
        <end position="171"/>
    </location>
</feature>
<evidence type="ECO:0000256" key="4">
    <source>
        <dbReference type="ARBA" id="ARBA00023002"/>
    </source>
</evidence>
<dbReference type="InterPro" id="IPR017972">
    <property type="entry name" value="Cyt_P450_CS"/>
</dbReference>
<dbReference type="GO" id="GO:0016712">
    <property type="term" value="F:oxidoreductase activity, acting on paired donors, with incorporation or reduction of molecular oxygen, reduced flavin or flavoprotein as one donor, and incorporation of one atom of oxygen"/>
    <property type="evidence" value="ECO:0007669"/>
    <property type="project" value="TreeGrafter"/>
</dbReference>
<dbReference type="PANTHER" id="PTHR24300">
    <property type="entry name" value="CYTOCHROME P450 508A4-RELATED"/>
    <property type="match status" value="1"/>
</dbReference>
<dbReference type="GO" id="GO:0006805">
    <property type="term" value="P:xenobiotic metabolic process"/>
    <property type="evidence" value="ECO:0007669"/>
    <property type="project" value="TreeGrafter"/>
</dbReference>
<sequence>MLFYIFVLIFLCYCFYTLYWKRKTLPPGPFPLPIIGNLYDIYKHGIGDISTFLHQKYGGLNTFWVGNKPVVSFNDFNLIQEAFVKNGEAFAGRPKVQETSKLLRGGSYGIVLTDGELWREHRRFALHVLRNFGLGRNLMQERVLNEVIWMIDEMKQQLKNGEEEISVQSKIDVAVGSIINSLIFGYAFHEKSLEEFYKIKNFIRDFITISGNPLFRLLSSDTSGILKQLPGIRNCYNEAKRLGNEMRTFFNGQIEERRQKINFDQDSEPTDYVEAYLRQQQKTEKICNGENLFSNGQLFGCVFDMWLAGQETTSNTLSWMVLYLMTNPESQKSIHHELDSIIGSDRIITLDYKMDLPYVNAVVAETQRLCNLLPNNVPHRLTEDLNFHGYSLKADTTVVPQISSVLYDETIFEEPLKFKPERFIDSNGKFQTKPELIPFGVGKRACLGESLARLELYLFTANLLNQFEISSIPSKLPNMTPIIGGTKMSQLFLAHLKQRF</sequence>
<evidence type="ECO:0000313" key="11">
    <source>
        <dbReference type="WBParaSite" id="PDA_v2.g23082.t1"/>
    </source>
</evidence>
<keyword evidence="3 7" id="KW-0479">Metal-binding</keyword>
<organism evidence="10 11">
    <name type="scientific">Panagrolaimus davidi</name>
    <dbReference type="NCBI Taxonomy" id="227884"/>
    <lineage>
        <taxon>Eukaryota</taxon>
        <taxon>Metazoa</taxon>
        <taxon>Ecdysozoa</taxon>
        <taxon>Nematoda</taxon>
        <taxon>Chromadorea</taxon>
        <taxon>Rhabditida</taxon>
        <taxon>Tylenchina</taxon>
        <taxon>Panagrolaimomorpha</taxon>
        <taxon>Panagrolaimoidea</taxon>
        <taxon>Panagrolaimidae</taxon>
        <taxon>Panagrolaimus</taxon>
    </lineage>
</organism>
<reference evidence="11" key="1">
    <citation type="submission" date="2022-11" db="UniProtKB">
        <authorList>
            <consortium name="WormBaseParasite"/>
        </authorList>
    </citation>
    <scope>IDENTIFICATION</scope>
</reference>
<dbReference type="Proteomes" id="UP000887578">
    <property type="component" value="Unplaced"/>
</dbReference>
<keyword evidence="6 8" id="KW-0503">Monooxygenase</keyword>
<evidence type="ECO:0000256" key="7">
    <source>
        <dbReference type="PIRSR" id="PIRSR602401-1"/>
    </source>
</evidence>
<dbReference type="PROSITE" id="PS00086">
    <property type="entry name" value="CYTOCHROME_P450"/>
    <property type="match status" value="1"/>
</dbReference>
<comment type="cofactor">
    <cofactor evidence="1 7">
        <name>heme</name>
        <dbReference type="ChEBI" id="CHEBI:30413"/>
    </cofactor>
</comment>
<evidence type="ECO:0000256" key="9">
    <source>
        <dbReference type="SAM" id="Coils"/>
    </source>
</evidence>
<evidence type="ECO:0000313" key="10">
    <source>
        <dbReference type="Proteomes" id="UP000887578"/>
    </source>
</evidence>
<comment type="similarity">
    <text evidence="2 8">Belongs to the cytochrome P450 family.</text>
</comment>
<dbReference type="PRINTS" id="PR00463">
    <property type="entry name" value="EP450I"/>
</dbReference>
<name>A0A914Q2I8_9BILA</name>
<accession>A0A914Q2I8</accession>
<evidence type="ECO:0000256" key="1">
    <source>
        <dbReference type="ARBA" id="ARBA00001971"/>
    </source>
</evidence>
<dbReference type="Pfam" id="PF00067">
    <property type="entry name" value="p450"/>
    <property type="match status" value="1"/>
</dbReference>
<evidence type="ECO:0000256" key="2">
    <source>
        <dbReference type="ARBA" id="ARBA00010617"/>
    </source>
</evidence>
<dbReference type="InterPro" id="IPR001128">
    <property type="entry name" value="Cyt_P450"/>
</dbReference>
<dbReference type="InterPro" id="IPR002401">
    <property type="entry name" value="Cyt_P450_E_grp-I"/>
</dbReference>
<evidence type="ECO:0000256" key="3">
    <source>
        <dbReference type="ARBA" id="ARBA00022723"/>
    </source>
</evidence>
<dbReference type="InterPro" id="IPR036396">
    <property type="entry name" value="Cyt_P450_sf"/>
</dbReference>
<dbReference type="SUPFAM" id="SSF48264">
    <property type="entry name" value="Cytochrome P450"/>
    <property type="match status" value="1"/>
</dbReference>
<dbReference type="AlphaFoldDB" id="A0A914Q2I8"/>
<keyword evidence="9" id="KW-0175">Coiled coil</keyword>
<dbReference type="FunFam" id="1.10.630.10:FF:000036">
    <property type="entry name" value="CYtochrome P450 family"/>
    <property type="match status" value="1"/>
</dbReference>
<proteinExistence type="inferred from homology"/>
<keyword evidence="7 8" id="KW-0349">Heme</keyword>
<keyword evidence="5 7" id="KW-0408">Iron</keyword>
<dbReference type="PRINTS" id="PR00385">
    <property type="entry name" value="P450"/>
</dbReference>
<dbReference type="WBParaSite" id="PDA_v2.g23082.t1">
    <property type="protein sequence ID" value="PDA_v2.g23082.t1"/>
    <property type="gene ID" value="PDA_v2.g23082"/>
</dbReference>
<evidence type="ECO:0000256" key="5">
    <source>
        <dbReference type="ARBA" id="ARBA00023004"/>
    </source>
</evidence>
<dbReference type="GO" id="GO:0020037">
    <property type="term" value="F:heme binding"/>
    <property type="evidence" value="ECO:0007669"/>
    <property type="project" value="InterPro"/>
</dbReference>
<dbReference type="InterPro" id="IPR050182">
    <property type="entry name" value="Cytochrome_P450_fam2"/>
</dbReference>
<evidence type="ECO:0000256" key="6">
    <source>
        <dbReference type="ARBA" id="ARBA00023033"/>
    </source>
</evidence>